<keyword evidence="10" id="KW-1185">Reference proteome</keyword>
<dbReference type="SMART" id="SM00906">
    <property type="entry name" value="Fungal_trans"/>
    <property type="match status" value="1"/>
</dbReference>
<feature type="compositionally biased region" description="Low complexity" evidence="6">
    <location>
        <begin position="16"/>
        <end position="27"/>
    </location>
</feature>
<dbReference type="PROSITE" id="PS50048">
    <property type="entry name" value="ZN2_CY6_FUNGAL_2"/>
    <property type="match status" value="1"/>
</dbReference>
<evidence type="ECO:0000256" key="1">
    <source>
        <dbReference type="ARBA" id="ARBA00022723"/>
    </source>
</evidence>
<keyword evidence="2" id="KW-0805">Transcription regulation</keyword>
<gene>
    <name evidence="9" type="ORF">PVAG01_07843</name>
</gene>
<sequence>MLSRQSVCPELPHTASQSELSQSPSQSTNMEPSAKRRRISLACGHCRARKSRCDGVRPKCSACDASNLECVYAQSASGTNVIVGKEYLRGLEERLTVVEENLASLRGRRSTSQLDRSFDNTVSETIQQETTEHTKSNSDRNDVHVQDDDLQDIAVLGDDTDGMGAIQFSTEADCSFFGPSSNIAFTRQLFRAITRVSSNTHIWNLSGSGHTPGLFIESGIMSTSGPSSPLSHPGRHGLNTNARDISNMYTLPPEVECRRLVSQYFSETGMLFPYIHRETFMASYDEMKQNNFKRVRRTWLALLNIVMALATSTAIGTGVSCEKRIQDSEAYYQRAIGLFGMQMMRGTSIETVQYFLVLGQYLQGTQRSIETWAVHGLAVKAALQLGLHSANISKRLSPLEQEIRKRTWYGCIILDRTLSMTFGRPAAIPDNYIKMELPHHSDEWVYNNESEILASSSVSFFTATITLYQIMWSVIHLSYSDNIDYNGQDSIFDVVSQVFQTEQQLVRWQQTLPVFLQLYDPPSIPCDVTDVDHVTSSANKFRIILTLRHNNLRILLHRPVLVKFLKTAGELSSPASIQNLHLLQQIGCNSIQSCVQSALDTISIVKTIVTAPDSRRSWLGAWWFTLYYTFNATLVLLASILVVQDQKKRQGTITQLPMNILQLRNCVNDAVMAMQWLDSGNRMVDRCGGYIRQLSSVLDLMSCNENDFSNELDCAVQTVVGDTHSWNPGFPGDNTLHNSPLGIELGEFMLDGDIEFLNQLANMNKAMGEISDGNHGIL</sequence>
<dbReference type="SUPFAM" id="SSF57701">
    <property type="entry name" value="Zn2/Cys6 DNA-binding domain"/>
    <property type="match status" value="1"/>
</dbReference>
<keyword evidence="4" id="KW-0804">Transcription</keyword>
<comment type="caution">
    <text evidence="9">The sequence shown here is derived from an EMBL/GenBank/DDBJ whole genome shotgun (WGS) entry which is preliminary data.</text>
</comment>
<keyword evidence="7" id="KW-0472">Membrane</keyword>
<evidence type="ECO:0000313" key="9">
    <source>
        <dbReference type="EMBL" id="KAL3421398.1"/>
    </source>
</evidence>
<dbReference type="Pfam" id="PF04082">
    <property type="entry name" value="Fungal_trans"/>
    <property type="match status" value="1"/>
</dbReference>
<dbReference type="InterPro" id="IPR007219">
    <property type="entry name" value="XnlR_reg_dom"/>
</dbReference>
<dbReference type="Proteomes" id="UP001629113">
    <property type="component" value="Unassembled WGS sequence"/>
</dbReference>
<proteinExistence type="predicted"/>
<evidence type="ECO:0000256" key="7">
    <source>
        <dbReference type="SAM" id="Phobius"/>
    </source>
</evidence>
<dbReference type="PANTHER" id="PTHR47424">
    <property type="entry name" value="REGULATORY PROTEIN GAL4"/>
    <property type="match status" value="1"/>
</dbReference>
<evidence type="ECO:0000256" key="2">
    <source>
        <dbReference type="ARBA" id="ARBA00023015"/>
    </source>
</evidence>
<dbReference type="EMBL" id="JBFCZG010000006">
    <property type="protein sequence ID" value="KAL3421398.1"/>
    <property type="molecule type" value="Genomic_DNA"/>
</dbReference>
<reference evidence="9 10" key="1">
    <citation type="submission" date="2024-06" db="EMBL/GenBank/DDBJ databases">
        <title>Complete genome of Phlyctema vagabunda strain 19-DSS-EL-015.</title>
        <authorList>
            <person name="Fiorenzani C."/>
        </authorList>
    </citation>
    <scope>NUCLEOTIDE SEQUENCE [LARGE SCALE GENOMIC DNA]</scope>
    <source>
        <strain evidence="9 10">19-DSS-EL-015</strain>
    </source>
</reference>
<dbReference type="Gene3D" id="4.10.240.10">
    <property type="entry name" value="Zn(2)-C6 fungal-type DNA-binding domain"/>
    <property type="match status" value="1"/>
</dbReference>
<dbReference type="CDD" id="cd00067">
    <property type="entry name" value="GAL4"/>
    <property type="match status" value="1"/>
</dbReference>
<evidence type="ECO:0000256" key="4">
    <source>
        <dbReference type="ARBA" id="ARBA00023163"/>
    </source>
</evidence>
<evidence type="ECO:0000256" key="3">
    <source>
        <dbReference type="ARBA" id="ARBA00023125"/>
    </source>
</evidence>
<accession>A0ABR4PDK2</accession>
<dbReference type="CDD" id="cd12148">
    <property type="entry name" value="fungal_TF_MHR"/>
    <property type="match status" value="1"/>
</dbReference>
<dbReference type="PROSITE" id="PS00463">
    <property type="entry name" value="ZN2_CY6_FUNGAL_1"/>
    <property type="match status" value="1"/>
</dbReference>
<keyword evidence="7" id="KW-0812">Transmembrane</keyword>
<dbReference type="InterPro" id="IPR001138">
    <property type="entry name" value="Zn2Cys6_DnaBD"/>
</dbReference>
<dbReference type="PANTHER" id="PTHR47424:SF3">
    <property type="entry name" value="REGULATORY PROTEIN GAL4"/>
    <property type="match status" value="1"/>
</dbReference>
<dbReference type="InterPro" id="IPR051127">
    <property type="entry name" value="Fungal_SecMet_Regulators"/>
</dbReference>
<dbReference type="SMART" id="SM00066">
    <property type="entry name" value="GAL4"/>
    <property type="match status" value="1"/>
</dbReference>
<keyword evidence="3" id="KW-0238">DNA-binding</keyword>
<feature type="domain" description="Zn(2)-C6 fungal-type" evidence="8">
    <location>
        <begin position="42"/>
        <end position="72"/>
    </location>
</feature>
<protein>
    <submittedName>
        <fullName evidence="9">Fungal specific transcription factor domain-containing protein</fullName>
    </submittedName>
</protein>
<dbReference type="Pfam" id="PF00172">
    <property type="entry name" value="Zn_clus"/>
    <property type="match status" value="1"/>
</dbReference>
<feature type="transmembrane region" description="Helical" evidence="7">
    <location>
        <begin position="621"/>
        <end position="643"/>
    </location>
</feature>
<name>A0ABR4PDK2_9HELO</name>
<dbReference type="InterPro" id="IPR036864">
    <property type="entry name" value="Zn2-C6_fun-type_DNA-bd_sf"/>
</dbReference>
<keyword evidence="5" id="KW-0539">Nucleus</keyword>
<evidence type="ECO:0000313" key="10">
    <source>
        <dbReference type="Proteomes" id="UP001629113"/>
    </source>
</evidence>
<evidence type="ECO:0000256" key="5">
    <source>
        <dbReference type="ARBA" id="ARBA00023242"/>
    </source>
</evidence>
<keyword evidence="1" id="KW-0479">Metal-binding</keyword>
<evidence type="ECO:0000259" key="8">
    <source>
        <dbReference type="PROSITE" id="PS50048"/>
    </source>
</evidence>
<evidence type="ECO:0000256" key="6">
    <source>
        <dbReference type="SAM" id="MobiDB-lite"/>
    </source>
</evidence>
<feature type="region of interest" description="Disordered" evidence="6">
    <location>
        <begin position="1"/>
        <end position="34"/>
    </location>
</feature>
<keyword evidence="7" id="KW-1133">Transmembrane helix</keyword>
<organism evidence="9 10">
    <name type="scientific">Phlyctema vagabunda</name>
    <dbReference type="NCBI Taxonomy" id="108571"/>
    <lineage>
        <taxon>Eukaryota</taxon>
        <taxon>Fungi</taxon>
        <taxon>Dikarya</taxon>
        <taxon>Ascomycota</taxon>
        <taxon>Pezizomycotina</taxon>
        <taxon>Leotiomycetes</taxon>
        <taxon>Helotiales</taxon>
        <taxon>Dermateaceae</taxon>
        <taxon>Phlyctema</taxon>
    </lineage>
</organism>